<dbReference type="KEGG" id="kfa:Q73A0000_02885"/>
<evidence type="ECO:0000313" key="3">
    <source>
        <dbReference type="Proteomes" id="UP000594195"/>
    </source>
</evidence>
<name>A0A7M2Y561_9FLAO</name>
<dbReference type="InterPro" id="IPR000595">
    <property type="entry name" value="cNMP-bd_dom"/>
</dbReference>
<dbReference type="CDD" id="cd00038">
    <property type="entry name" value="CAP_ED"/>
    <property type="match status" value="1"/>
</dbReference>
<dbReference type="InterPro" id="IPR014710">
    <property type="entry name" value="RmlC-like_jellyroll"/>
</dbReference>
<dbReference type="RefSeq" id="WP_193812593.1">
    <property type="nucleotide sequence ID" value="NZ_CP040442.1"/>
</dbReference>
<evidence type="ECO:0000313" key="2">
    <source>
        <dbReference type="EMBL" id="QOW09377.1"/>
    </source>
</evidence>
<accession>A0A7M2Y561</accession>
<dbReference type="SUPFAM" id="SSF51206">
    <property type="entry name" value="cAMP-binding domain-like"/>
    <property type="match status" value="1"/>
</dbReference>
<organism evidence="2 3">
    <name type="scientific">Kaistella flava</name>
    <name type="common">ex Peng et al. 2021</name>
    <dbReference type="NCBI Taxonomy" id="2038776"/>
    <lineage>
        <taxon>Bacteria</taxon>
        <taxon>Pseudomonadati</taxon>
        <taxon>Bacteroidota</taxon>
        <taxon>Flavobacteriia</taxon>
        <taxon>Flavobacteriales</taxon>
        <taxon>Weeksellaceae</taxon>
        <taxon>Chryseobacterium group</taxon>
        <taxon>Kaistella</taxon>
    </lineage>
</organism>
<dbReference type="AlphaFoldDB" id="A0A7M2Y561"/>
<dbReference type="PROSITE" id="PS50042">
    <property type="entry name" value="CNMP_BINDING_3"/>
    <property type="match status" value="1"/>
</dbReference>
<reference evidence="2 3" key="1">
    <citation type="submission" date="2019-05" db="EMBL/GenBank/DDBJ databases">
        <title>Chryseobacterium sp. isolated from King George Island, maritime Antarctica.</title>
        <authorList>
            <person name="Peng X."/>
        </authorList>
    </citation>
    <scope>NUCLEOTIDE SEQUENCE [LARGE SCALE GENOMIC DNA]</scope>
    <source>
        <strain evidence="2 3">7-3A</strain>
    </source>
</reference>
<dbReference type="EMBL" id="CP040442">
    <property type="protein sequence ID" value="QOW09377.1"/>
    <property type="molecule type" value="Genomic_DNA"/>
</dbReference>
<dbReference type="Proteomes" id="UP000594195">
    <property type="component" value="Chromosome"/>
</dbReference>
<dbReference type="InterPro" id="IPR018490">
    <property type="entry name" value="cNMP-bd_dom_sf"/>
</dbReference>
<feature type="domain" description="Cyclic nucleotide-binding" evidence="1">
    <location>
        <begin position="29"/>
        <end position="117"/>
    </location>
</feature>
<protein>
    <submittedName>
        <fullName evidence="2">Crp/Fnr family transcriptional regulator</fullName>
    </submittedName>
</protein>
<proteinExistence type="predicted"/>
<evidence type="ECO:0000259" key="1">
    <source>
        <dbReference type="PROSITE" id="PS50042"/>
    </source>
</evidence>
<dbReference type="Gene3D" id="2.60.120.10">
    <property type="entry name" value="Jelly Rolls"/>
    <property type="match status" value="1"/>
</dbReference>
<keyword evidence="3" id="KW-1185">Reference proteome</keyword>
<gene>
    <name evidence="2" type="ORF">Q73A0000_02885</name>
</gene>
<dbReference type="Pfam" id="PF00027">
    <property type="entry name" value="cNMP_binding"/>
    <property type="match status" value="1"/>
</dbReference>
<sequence>MDSRQNITNYLAEVLEVPAEALASCDNFYTFKKVAKNEFLLRDGEICMDTFFVEKGLLRMYSLDRNGKEHIIQFAPENWLISDRSSLNFNQKSKYYIEAVEDSEVYLLSKDFFTNMIEKFPNIAENNDMLLQKHIRNLQNRVNSLLADTAEERYMTFIKMYPDILLRVPQWMVASYLGITPESLSRVRKELARKNFETS</sequence>